<dbReference type="Proteomes" id="UP000460135">
    <property type="component" value="Unassembled WGS sequence"/>
</dbReference>
<dbReference type="AlphaFoldDB" id="A0A6N3V9V3"/>
<organism evidence="2 3">
    <name type="scientific">Bacteroides ovatus</name>
    <dbReference type="NCBI Taxonomy" id="28116"/>
    <lineage>
        <taxon>Bacteria</taxon>
        <taxon>Pseudomonadati</taxon>
        <taxon>Bacteroidota</taxon>
        <taxon>Bacteroidia</taxon>
        <taxon>Bacteroidales</taxon>
        <taxon>Bacteroidaceae</taxon>
        <taxon>Bacteroides</taxon>
    </lineage>
</organism>
<evidence type="ECO:0000256" key="1">
    <source>
        <dbReference type="SAM" id="MobiDB-lite"/>
    </source>
</evidence>
<proteinExistence type="predicted"/>
<reference evidence="2 3" key="1">
    <citation type="journal article" date="2019" name="Nat. Med.">
        <title>A library of human gut bacterial isolates paired with longitudinal multiomics data enables mechanistic microbiome research.</title>
        <authorList>
            <person name="Poyet M."/>
            <person name="Groussin M."/>
            <person name="Gibbons S.M."/>
            <person name="Avila-Pacheco J."/>
            <person name="Jiang X."/>
            <person name="Kearney S.M."/>
            <person name="Perrotta A.R."/>
            <person name="Berdy B."/>
            <person name="Zhao S."/>
            <person name="Lieberman T.D."/>
            <person name="Swanson P.K."/>
            <person name="Smith M."/>
            <person name="Roesemann S."/>
            <person name="Alexander J.E."/>
            <person name="Rich S.A."/>
            <person name="Livny J."/>
            <person name="Vlamakis H."/>
            <person name="Clish C."/>
            <person name="Bullock K."/>
            <person name="Deik A."/>
            <person name="Scott J."/>
            <person name="Pierce K.A."/>
            <person name="Xavier R.J."/>
            <person name="Alm E.J."/>
        </authorList>
    </citation>
    <scope>NUCLEOTIDE SEQUENCE [LARGE SCALE GENOMIC DNA]</scope>
    <source>
        <strain evidence="2 3">BIOML-A183</strain>
    </source>
</reference>
<gene>
    <name evidence="2" type="ORF">F3F51_12995</name>
</gene>
<comment type="caution">
    <text evidence="2">The sequence shown here is derived from an EMBL/GenBank/DDBJ whole genome shotgun (WGS) entry which is preliminary data.</text>
</comment>
<accession>A0A6N3V9V3</accession>
<feature type="compositionally biased region" description="Polar residues" evidence="1">
    <location>
        <begin position="188"/>
        <end position="197"/>
    </location>
</feature>
<feature type="region of interest" description="Disordered" evidence="1">
    <location>
        <begin position="188"/>
        <end position="218"/>
    </location>
</feature>
<sequence length="218" mass="22412">MGFWSSLLKTGGKAAGATGKAVGGAVLHPSQTLRGAGSALKTATVGAAVGYVGWEKLTTDKSVVRIVSDAVIGEDTTNAISGTAKAATETVNKLTGKAEQTFDSVSQASSSLSSTLDGASNFLSGVSNGNAGNMLGNFFSNLAHGRVSGLSIVGLIAGAFLVFGRTGWLGKIAGIFLTMMMIGNNTQRQQEASVTDNQRQARPQQEQEEQTHSGGMRR</sequence>
<evidence type="ECO:0000313" key="3">
    <source>
        <dbReference type="Proteomes" id="UP000460135"/>
    </source>
</evidence>
<evidence type="ECO:0000313" key="2">
    <source>
        <dbReference type="EMBL" id="KAA3804167.1"/>
    </source>
</evidence>
<protein>
    <submittedName>
        <fullName evidence="2">Uncharacterized protein</fullName>
    </submittedName>
</protein>
<name>A0A6N3V9V3_BACOV</name>
<dbReference type="EMBL" id="VWLX01000009">
    <property type="protein sequence ID" value="KAA3804167.1"/>
    <property type="molecule type" value="Genomic_DNA"/>
</dbReference>